<evidence type="ECO:0000256" key="6">
    <source>
        <dbReference type="ARBA" id="ARBA00024284"/>
    </source>
</evidence>
<gene>
    <name evidence="8" type="ORF">Bathy02g03970</name>
</gene>
<evidence type="ECO:0000256" key="5">
    <source>
        <dbReference type="ARBA" id="ARBA00023004"/>
    </source>
</evidence>
<dbReference type="eggNOG" id="KOG4281">
    <property type="taxonomic scope" value="Eukaryota"/>
</dbReference>
<name>K8EAE5_9CHLO</name>
<keyword evidence="3" id="KW-0479">Metal-binding</keyword>
<dbReference type="EC" id="1.13.11.20" evidence="2"/>
<dbReference type="EMBL" id="FO082277">
    <property type="protein sequence ID" value="CCO14802.1"/>
    <property type="molecule type" value="Genomic_DNA"/>
</dbReference>
<feature type="compositionally biased region" description="Basic residues" evidence="7">
    <location>
        <begin position="13"/>
        <end position="22"/>
    </location>
</feature>
<keyword evidence="9" id="KW-1185">Reference proteome</keyword>
<dbReference type="InterPro" id="IPR012864">
    <property type="entry name" value="PCO/ADO"/>
</dbReference>
<dbReference type="KEGG" id="bpg:Bathy02g03970"/>
<dbReference type="GO" id="GO:0017172">
    <property type="term" value="F:cysteine dioxygenase activity"/>
    <property type="evidence" value="ECO:0007669"/>
    <property type="project" value="UniProtKB-EC"/>
</dbReference>
<evidence type="ECO:0000256" key="4">
    <source>
        <dbReference type="ARBA" id="ARBA00023002"/>
    </source>
</evidence>
<dbReference type="SUPFAM" id="SSF51182">
    <property type="entry name" value="RmlC-like cupins"/>
    <property type="match status" value="1"/>
</dbReference>
<dbReference type="AlphaFoldDB" id="K8EAE5"/>
<organism evidence="8 9">
    <name type="scientific">Bathycoccus prasinos</name>
    <dbReference type="NCBI Taxonomy" id="41875"/>
    <lineage>
        <taxon>Eukaryota</taxon>
        <taxon>Viridiplantae</taxon>
        <taxon>Chlorophyta</taxon>
        <taxon>Mamiellophyceae</taxon>
        <taxon>Mamiellales</taxon>
        <taxon>Bathycoccaceae</taxon>
        <taxon>Bathycoccus</taxon>
    </lineage>
</organism>
<evidence type="ECO:0000256" key="1">
    <source>
        <dbReference type="ARBA" id="ARBA00006622"/>
    </source>
</evidence>
<evidence type="ECO:0000313" key="9">
    <source>
        <dbReference type="Proteomes" id="UP000198341"/>
    </source>
</evidence>
<dbReference type="RefSeq" id="XP_007514562.1">
    <property type="nucleotide sequence ID" value="XM_007514500.1"/>
</dbReference>
<evidence type="ECO:0000256" key="3">
    <source>
        <dbReference type="ARBA" id="ARBA00022723"/>
    </source>
</evidence>
<dbReference type="Proteomes" id="UP000198341">
    <property type="component" value="Chromosome 2"/>
</dbReference>
<dbReference type="InterPro" id="IPR014710">
    <property type="entry name" value="RmlC-like_jellyroll"/>
</dbReference>
<dbReference type="Pfam" id="PF07847">
    <property type="entry name" value="PCO_ADO"/>
    <property type="match status" value="1"/>
</dbReference>
<comment type="catalytic activity">
    <reaction evidence="6">
        <text>L-cysteine + O2 = 3-sulfino-L-alanine + H(+)</text>
        <dbReference type="Rhea" id="RHEA:20441"/>
        <dbReference type="ChEBI" id="CHEBI:15378"/>
        <dbReference type="ChEBI" id="CHEBI:15379"/>
        <dbReference type="ChEBI" id="CHEBI:35235"/>
        <dbReference type="ChEBI" id="CHEBI:61085"/>
        <dbReference type="EC" id="1.13.11.20"/>
    </reaction>
    <physiologicalReaction direction="left-to-right" evidence="6">
        <dbReference type="Rhea" id="RHEA:20442"/>
    </physiologicalReaction>
</comment>
<accession>K8EAE5</accession>
<feature type="compositionally biased region" description="Acidic residues" evidence="7">
    <location>
        <begin position="129"/>
        <end position="149"/>
    </location>
</feature>
<reference evidence="8 9" key="1">
    <citation type="submission" date="2011-10" db="EMBL/GenBank/DDBJ databases">
        <authorList>
            <person name="Genoscope - CEA"/>
        </authorList>
    </citation>
    <scope>NUCLEOTIDE SEQUENCE [LARGE SCALE GENOMIC DNA]</scope>
    <source>
        <strain evidence="8 9">RCC 1105</strain>
    </source>
</reference>
<evidence type="ECO:0000256" key="7">
    <source>
        <dbReference type="SAM" id="MobiDB-lite"/>
    </source>
</evidence>
<dbReference type="GO" id="GO:0046872">
    <property type="term" value="F:metal ion binding"/>
    <property type="evidence" value="ECO:0007669"/>
    <property type="project" value="UniProtKB-KW"/>
</dbReference>
<evidence type="ECO:0000256" key="2">
    <source>
        <dbReference type="ARBA" id="ARBA00013133"/>
    </source>
</evidence>
<keyword evidence="5" id="KW-0408">Iron</keyword>
<dbReference type="Gene3D" id="2.60.120.10">
    <property type="entry name" value="Jelly Rolls"/>
    <property type="match status" value="1"/>
</dbReference>
<dbReference type="PANTHER" id="PTHR22966">
    <property type="entry name" value="2-AMINOETHANETHIOL DIOXYGENASE"/>
    <property type="match status" value="1"/>
</dbReference>
<dbReference type="STRING" id="41875.K8EAE5"/>
<comment type="similarity">
    <text evidence="1">Belongs to the cysteine dioxygenase family.</text>
</comment>
<keyword evidence="4" id="KW-0560">Oxidoreductase</keyword>
<feature type="region of interest" description="Disordered" evidence="7">
    <location>
        <begin position="128"/>
        <end position="150"/>
    </location>
</feature>
<dbReference type="GO" id="GO:0070483">
    <property type="term" value="P:detection of hypoxia"/>
    <property type="evidence" value="ECO:0007669"/>
    <property type="project" value="UniProtKB-ARBA"/>
</dbReference>
<dbReference type="CDD" id="cd20289">
    <property type="entry name" value="cupin_ADO"/>
    <property type="match status" value="1"/>
</dbReference>
<feature type="region of interest" description="Disordered" evidence="7">
    <location>
        <begin position="1"/>
        <end position="23"/>
    </location>
</feature>
<dbReference type="OrthoDB" id="271433at2759"/>
<sequence>MLETNGKTEDERKKKKKKKKKKSFEQLLFEDCPNGCGEEKEDEDQNNRYCSDGDEMDANAIERLFRACERVCSSSTSANVTTASTTTSFAARRQTQRERTREIYERLKPHLERVTAREVGLLRWREDFVETEEEEDTTSGDDTEEEEEFARDPLKSLFASMFKRAKKKKMKMKKSSSVSAQAFNFLLGGSKEGGKPPAVYSQRIYGGEDFQICTFIIPKGMEIPLHNHPEMTVLSKCLYGSARVQKYKWADGKYEDTTACKPRGCHLVSDDVIVASGGGIQVCSPEENIHRIVAITDVAILDVFVPPYDVNGDRDCTYYDLDGTENEEAETETETEEELEITEITPESLFMLVEIENSPFECLAMEYRGLKISSVNK</sequence>
<dbReference type="GeneID" id="19017510"/>
<protein>
    <recommendedName>
        <fullName evidence="2">cysteine dioxygenase</fullName>
        <ecNumber evidence="2">1.13.11.20</ecNumber>
    </recommendedName>
</protein>
<dbReference type="InterPro" id="IPR011051">
    <property type="entry name" value="RmlC_Cupin_sf"/>
</dbReference>
<evidence type="ECO:0000313" key="8">
    <source>
        <dbReference type="EMBL" id="CCO14802.1"/>
    </source>
</evidence>
<feature type="compositionally biased region" description="Basic and acidic residues" evidence="7">
    <location>
        <begin position="1"/>
        <end position="12"/>
    </location>
</feature>
<proteinExistence type="inferred from homology"/>
<dbReference type="PANTHER" id="PTHR22966:SF61">
    <property type="entry name" value="2-AMINOETHANETHIOL DIOXYGENASE"/>
    <property type="match status" value="1"/>
</dbReference>